<feature type="region of interest" description="Disordered" evidence="1">
    <location>
        <begin position="28"/>
        <end position="47"/>
    </location>
</feature>
<dbReference type="Proteomes" id="UP000323502">
    <property type="component" value="Unassembled WGS sequence"/>
</dbReference>
<feature type="compositionally biased region" description="Polar residues" evidence="1">
    <location>
        <begin position="28"/>
        <end position="40"/>
    </location>
</feature>
<reference evidence="2 3" key="1">
    <citation type="submission" date="2016-10" db="EMBL/GenBank/DDBJ databases">
        <authorList>
            <person name="Varghese N."/>
            <person name="Submissions S."/>
        </authorList>
    </citation>
    <scope>NUCLEOTIDE SEQUENCE [LARGE SCALE GENOMIC DNA]</scope>
    <source>
        <strain evidence="2 3">S7-754</strain>
    </source>
</reference>
<gene>
    <name evidence="2" type="ORF">SAMN05216557_105154</name>
</gene>
<dbReference type="EMBL" id="FNBI01000005">
    <property type="protein sequence ID" value="SDF72997.1"/>
    <property type="molecule type" value="Genomic_DNA"/>
</dbReference>
<evidence type="ECO:0000313" key="2">
    <source>
        <dbReference type="EMBL" id="SDF72997.1"/>
    </source>
</evidence>
<sequence>MDSYAPRRRGTMRLFRWLRGRREASPSLTAVSTAGTSSQAPGRVGAPKLKDSGFVRIREAEAFAPLVD</sequence>
<evidence type="ECO:0000313" key="3">
    <source>
        <dbReference type="Proteomes" id="UP000323502"/>
    </source>
</evidence>
<protein>
    <submittedName>
        <fullName evidence="2">Uncharacterized protein</fullName>
    </submittedName>
</protein>
<evidence type="ECO:0000256" key="1">
    <source>
        <dbReference type="SAM" id="MobiDB-lite"/>
    </source>
</evidence>
<organism evidence="2 3">
    <name type="scientific">Sphingomonas carotinifaciens</name>
    <dbReference type="NCBI Taxonomy" id="1166323"/>
    <lineage>
        <taxon>Bacteria</taxon>
        <taxon>Pseudomonadati</taxon>
        <taxon>Pseudomonadota</taxon>
        <taxon>Alphaproteobacteria</taxon>
        <taxon>Sphingomonadales</taxon>
        <taxon>Sphingomonadaceae</taxon>
        <taxon>Sphingomonas</taxon>
    </lineage>
</organism>
<dbReference type="AlphaFoldDB" id="A0A1G7NGE7"/>
<name>A0A1G7NGE7_9SPHN</name>
<accession>A0A1G7NGE7</accession>
<proteinExistence type="predicted"/>
<keyword evidence="3" id="KW-1185">Reference proteome</keyword>